<evidence type="ECO:0000313" key="2">
    <source>
        <dbReference type="Proteomes" id="UP001162162"/>
    </source>
</evidence>
<proteinExistence type="predicted"/>
<keyword evidence="2" id="KW-1185">Reference proteome</keyword>
<dbReference type="Proteomes" id="UP001162162">
    <property type="component" value="Unassembled WGS sequence"/>
</dbReference>
<name>A0AAV8YUC1_9CUCU</name>
<gene>
    <name evidence="1" type="ORF">NQ318_011371</name>
</gene>
<evidence type="ECO:0000313" key="1">
    <source>
        <dbReference type="EMBL" id="KAJ8954679.1"/>
    </source>
</evidence>
<dbReference type="AlphaFoldDB" id="A0AAV8YUC1"/>
<reference evidence="1" key="1">
    <citation type="journal article" date="2023" name="Insect Mol. Biol.">
        <title>Genome sequencing provides insights into the evolution of gene families encoding plant cell wall-degrading enzymes in longhorned beetles.</title>
        <authorList>
            <person name="Shin N.R."/>
            <person name="Okamura Y."/>
            <person name="Kirsch R."/>
            <person name="Pauchet Y."/>
        </authorList>
    </citation>
    <scope>NUCLEOTIDE SEQUENCE</scope>
    <source>
        <strain evidence="1">AMC_N1</strain>
    </source>
</reference>
<accession>A0AAV8YUC1</accession>
<dbReference type="EMBL" id="JAPWTK010000045">
    <property type="protein sequence ID" value="KAJ8954679.1"/>
    <property type="molecule type" value="Genomic_DNA"/>
</dbReference>
<organism evidence="1 2">
    <name type="scientific">Aromia moschata</name>
    <dbReference type="NCBI Taxonomy" id="1265417"/>
    <lineage>
        <taxon>Eukaryota</taxon>
        <taxon>Metazoa</taxon>
        <taxon>Ecdysozoa</taxon>
        <taxon>Arthropoda</taxon>
        <taxon>Hexapoda</taxon>
        <taxon>Insecta</taxon>
        <taxon>Pterygota</taxon>
        <taxon>Neoptera</taxon>
        <taxon>Endopterygota</taxon>
        <taxon>Coleoptera</taxon>
        <taxon>Polyphaga</taxon>
        <taxon>Cucujiformia</taxon>
        <taxon>Chrysomeloidea</taxon>
        <taxon>Cerambycidae</taxon>
        <taxon>Cerambycinae</taxon>
        <taxon>Callichromatini</taxon>
        <taxon>Aromia</taxon>
    </lineage>
</organism>
<comment type="caution">
    <text evidence="1">The sequence shown here is derived from an EMBL/GenBank/DDBJ whole genome shotgun (WGS) entry which is preliminary data.</text>
</comment>
<sequence length="83" mass="9510">MGKTLGLKNFTLMAASISEKILNHTNVQKLMKSNEKFYAVIVGQFFDEAMKAFSNLFDAHLILFSVLSMRTFDQDGMKYNICY</sequence>
<protein>
    <submittedName>
        <fullName evidence="1">Uncharacterized protein</fullName>
    </submittedName>
</protein>